<dbReference type="InterPro" id="IPR051609">
    <property type="entry name" value="NmrA/Isoflavone_reductase-like"/>
</dbReference>
<evidence type="ECO:0000313" key="5">
    <source>
        <dbReference type="Proteomes" id="UP000030678"/>
    </source>
</evidence>
<evidence type="ECO:0000256" key="1">
    <source>
        <dbReference type="ARBA" id="ARBA00022857"/>
    </source>
</evidence>
<dbReference type="Proteomes" id="UP000030678">
    <property type="component" value="Unassembled WGS sequence"/>
</dbReference>
<dbReference type="OrthoDB" id="9974981at2759"/>
<reference evidence="4 5" key="1">
    <citation type="submission" date="2013-03" db="EMBL/GenBank/DDBJ databases">
        <title>The Genome Sequence of Cladophialophora carrionii CBS 160.54.</title>
        <authorList>
            <consortium name="The Broad Institute Genomics Platform"/>
            <person name="Cuomo C."/>
            <person name="de Hoog S."/>
            <person name="Gorbushina A."/>
            <person name="Walker B."/>
            <person name="Young S.K."/>
            <person name="Zeng Q."/>
            <person name="Gargeya S."/>
            <person name="Fitzgerald M."/>
            <person name="Haas B."/>
            <person name="Abouelleil A."/>
            <person name="Allen A.W."/>
            <person name="Alvarado L."/>
            <person name="Arachchi H.M."/>
            <person name="Berlin A.M."/>
            <person name="Chapman S.B."/>
            <person name="Gainer-Dewar J."/>
            <person name="Goldberg J."/>
            <person name="Griggs A."/>
            <person name="Gujja S."/>
            <person name="Hansen M."/>
            <person name="Howarth C."/>
            <person name="Imamovic A."/>
            <person name="Ireland A."/>
            <person name="Larimer J."/>
            <person name="McCowan C."/>
            <person name="Murphy C."/>
            <person name="Pearson M."/>
            <person name="Poon T.W."/>
            <person name="Priest M."/>
            <person name="Roberts A."/>
            <person name="Saif S."/>
            <person name="Shea T."/>
            <person name="Sisk P."/>
            <person name="Sykes S."/>
            <person name="Wortman J."/>
            <person name="Nusbaum C."/>
            <person name="Birren B."/>
        </authorList>
    </citation>
    <scope>NUCLEOTIDE SEQUENCE [LARGE SCALE GENOMIC DNA]</scope>
    <source>
        <strain evidence="4 5">CBS 160.54</strain>
    </source>
</reference>
<dbReference type="EMBL" id="KB822698">
    <property type="protein sequence ID" value="ETI27480.1"/>
    <property type="molecule type" value="Genomic_DNA"/>
</dbReference>
<dbReference type="SUPFAM" id="SSF51735">
    <property type="entry name" value="NAD(P)-binding Rossmann-fold domains"/>
    <property type="match status" value="1"/>
</dbReference>
<sequence>MSSQPLKKIVVVGGSGAAGAPIVRALLEAKKFQVSVLSRAGSQSTFAEGVNVIKTDYTHDKLVAALKGQDVVISTITTFSVDQQKLLIDASVEARVRRFLPSEFGVDTSDQSIGKLVPPAGVKNETVAYLKTKESSGLSWTAVIVGAFFDWVFDKPGVLGWNLPEKCVTIFDGGDVEFEATNLAQIGRSVVAILERADETANQYVYVNSFTTTQNKMLKAFEKLNGEQFKVTHASMEDYSNAAQEKIRSDPGKGAMFVQGGYEAIILIMLNHRGYCEYSKTKGLWNKRLGLPEEKLQDTVRAVLAKAAA</sequence>
<keyword evidence="2" id="KW-0560">Oxidoreductase</keyword>
<dbReference type="AlphaFoldDB" id="V9DKU9"/>
<dbReference type="RefSeq" id="XP_008723886.1">
    <property type="nucleotide sequence ID" value="XM_008725664.1"/>
</dbReference>
<feature type="domain" description="NmrA-like" evidence="3">
    <location>
        <begin position="7"/>
        <end position="241"/>
    </location>
</feature>
<dbReference type="GO" id="GO:0016491">
    <property type="term" value="F:oxidoreductase activity"/>
    <property type="evidence" value="ECO:0007669"/>
    <property type="project" value="UniProtKB-KW"/>
</dbReference>
<proteinExistence type="predicted"/>
<gene>
    <name evidence="4" type="ORF">G647_09671</name>
</gene>
<evidence type="ECO:0000313" key="4">
    <source>
        <dbReference type="EMBL" id="ETI27480.1"/>
    </source>
</evidence>
<keyword evidence="1" id="KW-0521">NADP</keyword>
<protein>
    <recommendedName>
        <fullName evidence="3">NmrA-like domain-containing protein</fullName>
    </recommendedName>
</protein>
<dbReference type="InterPro" id="IPR036291">
    <property type="entry name" value="NAD(P)-bd_dom_sf"/>
</dbReference>
<dbReference type="PANTHER" id="PTHR47706:SF9">
    <property type="entry name" value="NMRA-LIKE DOMAIN-CONTAINING PROTEIN-RELATED"/>
    <property type="match status" value="1"/>
</dbReference>
<dbReference type="Gene3D" id="3.40.50.720">
    <property type="entry name" value="NAD(P)-binding Rossmann-like Domain"/>
    <property type="match status" value="1"/>
</dbReference>
<evidence type="ECO:0000256" key="2">
    <source>
        <dbReference type="ARBA" id="ARBA00023002"/>
    </source>
</evidence>
<name>V9DKU9_9EURO</name>
<accession>V9DKU9</accession>
<dbReference type="VEuPathDB" id="FungiDB:G647_09671"/>
<dbReference type="Gene3D" id="3.90.25.10">
    <property type="entry name" value="UDP-galactose 4-epimerase, domain 1"/>
    <property type="match status" value="1"/>
</dbReference>
<dbReference type="CDD" id="cd05259">
    <property type="entry name" value="PCBER_SDR_a"/>
    <property type="match status" value="1"/>
</dbReference>
<dbReference type="InterPro" id="IPR045312">
    <property type="entry name" value="PCBER-like"/>
</dbReference>
<dbReference type="GeneID" id="19988164"/>
<dbReference type="InterPro" id="IPR008030">
    <property type="entry name" value="NmrA-like"/>
</dbReference>
<dbReference type="PANTHER" id="PTHR47706">
    <property type="entry name" value="NMRA-LIKE FAMILY PROTEIN"/>
    <property type="match status" value="1"/>
</dbReference>
<evidence type="ECO:0000259" key="3">
    <source>
        <dbReference type="Pfam" id="PF05368"/>
    </source>
</evidence>
<dbReference type="Pfam" id="PF05368">
    <property type="entry name" value="NmrA"/>
    <property type="match status" value="1"/>
</dbReference>
<organism evidence="4 5">
    <name type="scientific">Cladophialophora carrionii CBS 160.54</name>
    <dbReference type="NCBI Taxonomy" id="1279043"/>
    <lineage>
        <taxon>Eukaryota</taxon>
        <taxon>Fungi</taxon>
        <taxon>Dikarya</taxon>
        <taxon>Ascomycota</taxon>
        <taxon>Pezizomycotina</taxon>
        <taxon>Eurotiomycetes</taxon>
        <taxon>Chaetothyriomycetidae</taxon>
        <taxon>Chaetothyriales</taxon>
        <taxon>Herpotrichiellaceae</taxon>
        <taxon>Cladophialophora</taxon>
    </lineage>
</organism>
<dbReference type="HOGENOM" id="CLU_044876_3_2_1"/>